<dbReference type="STRING" id="1437425.CSEC_1093"/>
<dbReference type="InterPro" id="IPR015421">
    <property type="entry name" value="PyrdxlP-dep_Trfase_major"/>
</dbReference>
<evidence type="ECO:0000256" key="5">
    <source>
        <dbReference type="ARBA" id="ARBA00023235"/>
    </source>
</evidence>
<name>A0A090DYZ2_9BACT</name>
<gene>
    <name evidence="7 8" type="primary">hemL</name>
    <name evidence="8" type="ORF">CSEC_1093</name>
</gene>
<dbReference type="RefSeq" id="WP_053331815.1">
    <property type="nucleotide sequence ID" value="NZ_CCEJ010000004.1"/>
</dbReference>
<dbReference type="Pfam" id="PF00202">
    <property type="entry name" value="Aminotran_3"/>
    <property type="match status" value="1"/>
</dbReference>
<dbReference type="InterPro" id="IPR004639">
    <property type="entry name" value="4pyrrol_synth_GluAld_NH2Trfase"/>
</dbReference>
<dbReference type="PANTHER" id="PTHR43713">
    <property type="entry name" value="GLUTAMATE-1-SEMIALDEHYDE 2,1-AMINOMUTASE"/>
    <property type="match status" value="1"/>
</dbReference>
<dbReference type="FunFam" id="3.40.640.10:FF:000021">
    <property type="entry name" value="Glutamate-1-semialdehyde 2,1-aminomutase"/>
    <property type="match status" value="1"/>
</dbReference>
<dbReference type="Proteomes" id="UP000031552">
    <property type="component" value="Unassembled WGS sequence"/>
</dbReference>
<evidence type="ECO:0000313" key="9">
    <source>
        <dbReference type="Proteomes" id="UP000031552"/>
    </source>
</evidence>
<dbReference type="Gene3D" id="3.40.640.10">
    <property type="entry name" value="Type I PLP-dependent aspartate aminotransferase-like (Major domain)"/>
    <property type="match status" value="1"/>
</dbReference>
<protein>
    <recommendedName>
        <fullName evidence="7">Glutamate-1-semialdehyde 2,1-aminomutase</fullName>
        <shortName evidence="7">GSA</shortName>
        <ecNumber evidence="7">5.4.3.8</ecNumber>
    </recommendedName>
    <alternativeName>
        <fullName evidence="7">Glutamate-1-semialdehyde aminotransferase</fullName>
        <shortName evidence="7">GSA-AT</shortName>
    </alternativeName>
</protein>
<dbReference type="PROSITE" id="PS00600">
    <property type="entry name" value="AA_TRANSFER_CLASS_3"/>
    <property type="match status" value="1"/>
</dbReference>
<dbReference type="SUPFAM" id="SSF53383">
    <property type="entry name" value="PLP-dependent transferases"/>
    <property type="match status" value="1"/>
</dbReference>
<reference evidence="8" key="1">
    <citation type="submission" date="2013-12" db="EMBL/GenBank/DDBJ databases">
        <authorList>
            <person name="Linke B."/>
        </authorList>
    </citation>
    <scope>NUCLEOTIDE SEQUENCE [LARGE SCALE GENOMIC DNA]</scope>
    <source>
        <strain evidence="8">CRIB-18</strain>
    </source>
</reference>
<dbReference type="NCBIfam" id="TIGR00713">
    <property type="entry name" value="hemL"/>
    <property type="match status" value="1"/>
</dbReference>
<evidence type="ECO:0000256" key="7">
    <source>
        <dbReference type="HAMAP-Rule" id="MF_00375"/>
    </source>
</evidence>
<keyword evidence="4 7" id="KW-0663">Pyridoxal phosphate</keyword>
<dbReference type="OrthoDB" id="9807885at2"/>
<dbReference type="UniPathway" id="UPA00251">
    <property type="reaction ID" value="UER00317"/>
</dbReference>
<comment type="similarity">
    <text evidence="3 7">Belongs to the class-III pyridoxal-phosphate-dependent aminotransferase family. HemL subfamily.</text>
</comment>
<evidence type="ECO:0000313" key="8">
    <source>
        <dbReference type="EMBL" id="CDR33919.1"/>
    </source>
</evidence>
<dbReference type="GO" id="GO:0008483">
    <property type="term" value="F:transaminase activity"/>
    <property type="evidence" value="ECO:0007669"/>
    <property type="project" value="InterPro"/>
</dbReference>
<dbReference type="InterPro" id="IPR005814">
    <property type="entry name" value="Aminotrans_3"/>
</dbReference>
<dbReference type="CDD" id="cd00610">
    <property type="entry name" value="OAT_like"/>
    <property type="match status" value="1"/>
</dbReference>
<keyword evidence="7" id="KW-0963">Cytoplasm</keyword>
<evidence type="ECO:0000256" key="6">
    <source>
        <dbReference type="ARBA" id="ARBA00023244"/>
    </source>
</evidence>
<dbReference type="EMBL" id="CCEJ010000004">
    <property type="protein sequence ID" value="CDR33919.1"/>
    <property type="molecule type" value="Genomic_DNA"/>
</dbReference>
<dbReference type="GO" id="GO:0005737">
    <property type="term" value="C:cytoplasm"/>
    <property type="evidence" value="ECO:0007669"/>
    <property type="project" value="UniProtKB-SubCell"/>
</dbReference>
<keyword evidence="5 7" id="KW-0413">Isomerase</keyword>
<dbReference type="InterPro" id="IPR015422">
    <property type="entry name" value="PyrdxlP-dep_Trfase_small"/>
</dbReference>
<feature type="modified residue" description="N6-(pyridoxal phosphate)lysine" evidence="7">
    <location>
        <position position="269"/>
    </location>
</feature>
<dbReference type="GO" id="GO:0042286">
    <property type="term" value="F:glutamate-1-semialdehyde 2,1-aminomutase activity"/>
    <property type="evidence" value="ECO:0007669"/>
    <property type="project" value="UniProtKB-UniRule"/>
</dbReference>
<proteinExistence type="inferred from homology"/>
<organism evidence="8 9">
    <name type="scientific">Candidatus Criblamydia sequanensis CRIB-18</name>
    <dbReference type="NCBI Taxonomy" id="1437425"/>
    <lineage>
        <taxon>Bacteria</taxon>
        <taxon>Pseudomonadati</taxon>
        <taxon>Chlamydiota</taxon>
        <taxon>Chlamydiia</taxon>
        <taxon>Parachlamydiales</taxon>
        <taxon>Candidatus Criblamydiaceae</taxon>
        <taxon>Candidatus Criblamydia</taxon>
    </lineage>
</organism>
<dbReference type="eggNOG" id="COG0001">
    <property type="taxonomic scope" value="Bacteria"/>
</dbReference>
<dbReference type="GO" id="GO:0006782">
    <property type="term" value="P:protoporphyrinogen IX biosynthetic process"/>
    <property type="evidence" value="ECO:0007669"/>
    <property type="project" value="UniProtKB-UniRule"/>
</dbReference>
<sequence>MDKRNRSEMVFEKLKEVIPGGVNSPGRAFRGLLTPPIIAKRGEGALLYDEEEESYIDYCSSWGSLIHGHAHPVIVESATKQLQAGSSFGMTTAIEEKLARKIRDRIPSIDKIRFVSSGTEATMSAIRLARGFTGRDGIIKFKGHYHGHSDYLLVQAGSFVLDVNQTATSKGIPQDFIRHTYVLPFNHTEAVRAFLREKGKQIACIILEPIAGNMGVIPTSHEFMAMLREETEKNGTLLIFDEVITGFRVSFRGAQSLYPEKPDLTCFGKIIGGGFPAAAFGGREDIMNHLAPNGEVYQAGTLSGNPVAMEAGYAALSLTEADHFYEELERKTDLLTLPIIQYIKDNNLNACLNRQGSMMTLFFGNKKVESFDDIQSLDGPAFQKFFKFLVDKKILISPAQQEASFISMAHSDEQLVYTREVILEFLNLWKEDALNQEMACCAEMMS</sequence>
<evidence type="ECO:0000256" key="4">
    <source>
        <dbReference type="ARBA" id="ARBA00022898"/>
    </source>
</evidence>
<comment type="cofactor">
    <cofactor evidence="1 7">
        <name>pyridoxal 5'-phosphate</name>
        <dbReference type="ChEBI" id="CHEBI:597326"/>
    </cofactor>
</comment>
<comment type="subcellular location">
    <subcellularLocation>
        <location evidence="7">Cytoplasm</location>
    </subcellularLocation>
</comment>
<evidence type="ECO:0000256" key="2">
    <source>
        <dbReference type="ARBA" id="ARBA00004819"/>
    </source>
</evidence>
<comment type="catalytic activity">
    <reaction evidence="7">
        <text>(S)-4-amino-5-oxopentanoate = 5-aminolevulinate</text>
        <dbReference type="Rhea" id="RHEA:14265"/>
        <dbReference type="ChEBI" id="CHEBI:57501"/>
        <dbReference type="ChEBI" id="CHEBI:356416"/>
        <dbReference type="EC" id="5.4.3.8"/>
    </reaction>
</comment>
<comment type="caution">
    <text evidence="8">The sequence shown here is derived from an EMBL/GenBank/DDBJ whole genome shotgun (WGS) entry which is preliminary data.</text>
</comment>
<comment type="subunit">
    <text evidence="7">Homodimer.</text>
</comment>
<dbReference type="InterPro" id="IPR015424">
    <property type="entry name" value="PyrdxlP-dep_Trfase"/>
</dbReference>
<dbReference type="Gene3D" id="3.90.1150.10">
    <property type="entry name" value="Aspartate Aminotransferase, domain 1"/>
    <property type="match status" value="1"/>
</dbReference>
<comment type="pathway">
    <text evidence="2">Porphyrin-containing compound metabolism; protoporphyrin-IX biosynthesis; 5-aminolevulinate from L-glutamyl-tRNA(Glu): step 2/2.</text>
</comment>
<dbReference type="EC" id="5.4.3.8" evidence="7"/>
<reference evidence="8" key="2">
    <citation type="submission" date="2014-09" db="EMBL/GenBank/DDBJ databases">
        <title>Criblamydia sequanensis harbors a mega-plasmid encoding arsenite resistance.</title>
        <authorList>
            <person name="Bertelli C."/>
            <person name="Goesmann A."/>
            <person name="Greub G."/>
        </authorList>
    </citation>
    <scope>NUCLEOTIDE SEQUENCE [LARGE SCALE GENOMIC DNA]</scope>
    <source>
        <strain evidence="8">CRIB-18</strain>
    </source>
</reference>
<keyword evidence="9" id="KW-1185">Reference proteome</keyword>
<dbReference type="InterPro" id="IPR049704">
    <property type="entry name" value="Aminotrans_3_PPA_site"/>
</dbReference>
<keyword evidence="6 7" id="KW-0627">Porphyrin biosynthesis</keyword>
<accession>A0A090DYZ2</accession>
<dbReference type="AlphaFoldDB" id="A0A090DYZ2"/>
<dbReference type="NCBIfam" id="NF000818">
    <property type="entry name" value="PRK00062.1"/>
    <property type="match status" value="1"/>
</dbReference>
<evidence type="ECO:0000256" key="3">
    <source>
        <dbReference type="ARBA" id="ARBA00008981"/>
    </source>
</evidence>
<dbReference type="GO" id="GO:0030170">
    <property type="term" value="F:pyridoxal phosphate binding"/>
    <property type="evidence" value="ECO:0007669"/>
    <property type="project" value="InterPro"/>
</dbReference>
<dbReference type="PANTHER" id="PTHR43713:SF3">
    <property type="entry name" value="GLUTAMATE-1-SEMIALDEHYDE 2,1-AMINOMUTASE 1, CHLOROPLASTIC-RELATED"/>
    <property type="match status" value="1"/>
</dbReference>
<dbReference type="HAMAP" id="MF_00375">
    <property type="entry name" value="HemL_aminotrans_3"/>
    <property type="match status" value="1"/>
</dbReference>
<evidence type="ECO:0000256" key="1">
    <source>
        <dbReference type="ARBA" id="ARBA00001933"/>
    </source>
</evidence>